<dbReference type="Pfam" id="PF14244">
    <property type="entry name" value="Retrotran_gag_3"/>
    <property type="match status" value="1"/>
</dbReference>
<proteinExistence type="predicted"/>
<evidence type="ECO:0000259" key="2">
    <source>
        <dbReference type="Pfam" id="PF14244"/>
    </source>
</evidence>
<sequence>MTTDDSTKTSSSGSETGANIPVSMDNPSLQITTVKLDGQNFLIWALSARMYIAGRGKIGYLTSDAKVPESTDTTYSKWYSENSLVMSWLVHSMQPNIAVGYMFMRTAKEIWDAVQSPYSQR</sequence>
<feature type="region of interest" description="Disordered" evidence="1">
    <location>
        <begin position="1"/>
        <end position="22"/>
    </location>
</feature>
<dbReference type="PANTHER" id="PTHR37610">
    <property type="entry name" value="CCHC-TYPE DOMAIN-CONTAINING PROTEIN"/>
    <property type="match status" value="1"/>
</dbReference>
<reference evidence="3 4" key="1">
    <citation type="submission" date="2017-09" db="EMBL/GenBank/DDBJ databases">
        <title>WGS assembly of Aquilegia coerulea Goldsmith.</title>
        <authorList>
            <person name="Hodges S."/>
            <person name="Kramer E."/>
            <person name="Nordborg M."/>
            <person name="Tomkins J."/>
            <person name="Borevitz J."/>
            <person name="Derieg N."/>
            <person name="Yan J."/>
            <person name="Mihaltcheva S."/>
            <person name="Hayes R.D."/>
            <person name="Rokhsar D."/>
        </authorList>
    </citation>
    <scope>NUCLEOTIDE SEQUENCE [LARGE SCALE GENOMIC DNA]</scope>
    <source>
        <strain evidence="4">cv. Goldsmith</strain>
    </source>
</reference>
<dbReference type="Proteomes" id="UP000230069">
    <property type="component" value="Unassembled WGS sequence"/>
</dbReference>
<feature type="domain" description="Retrotransposon Copia-like N-terminal" evidence="2">
    <location>
        <begin position="24"/>
        <end position="61"/>
    </location>
</feature>
<keyword evidence="4" id="KW-1185">Reference proteome</keyword>
<dbReference type="InterPro" id="IPR029472">
    <property type="entry name" value="Copia-like_N"/>
</dbReference>
<dbReference type="PANTHER" id="PTHR37610:SF75">
    <property type="entry name" value="RETROTRANSPOSON COPIA-LIKE N-TERMINAL DOMAIN-CONTAINING PROTEIN"/>
    <property type="match status" value="1"/>
</dbReference>
<evidence type="ECO:0000313" key="3">
    <source>
        <dbReference type="EMBL" id="PIA38054.1"/>
    </source>
</evidence>
<dbReference type="InParanoid" id="A0A2G5D3F9"/>
<accession>A0A2G5D3F9</accession>
<dbReference type="OrthoDB" id="1928882at2759"/>
<evidence type="ECO:0000256" key="1">
    <source>
        <dbReference type="SAM" id="MobiDB-lite"/>
    </source>
</evidence>
<dbReference type="AlphaFoldDB" id="A0A2G5D3F9"/>
<dbReference type="EMBL" id="KZ305046">
    <property type="protein sequence ID" value="PIA38054.1"/>
    <property type="molecule type" value="Genomic_DNA"/>
</dbReference>
<dbReference type="STRING" id="218851.A0A2G5D3F9"/>
<name>A0A2G5D3F9_AQUCA</name>
<protein>
    <recommendedName>
        <fullName evidence="2">Retrotransposon Copia-like N-terminal domain-containing protein</fullName>
    </recommendedName>
</protein>
<organism evidence="3 4">
    <name type="scientific">Aquilegia coerulea</name>
    <name type="common">Rocky mountain columbine</name>
    <dbReference type="NCBI Taxonomy" id="218851"/>
    <lineage>
        <taxon>Eukaryota</taxon>
        <taxon>Viridiplantae</taxon>
        <taxon>Streptophyta</taxon>
        <taxon>Embryophyta</taxon>
        <taxon>Tracheophyta</taxon>
        <taxon>Spermatophyta</taxon>
        <taxon>Magnoliopsida</taxon>
        <taxon>Ranunculales</taxon>
        <taxon>Ranunculaceae</taxon>
        <taxon>Thalictroideae</taxon>
        <taxon>Aquilegia</taxon>
    </lineage>
</organism>
<gene>
    <name evidence="3" type="ORF">AQUCO_02900119v1</name>
</gene>
<feature type="compositionally biased region" description="Low complexity" evidence="1">
    <location>
        <begin position="1"/>
        <end position="17"/>
    </location>
</feature>
<evidence type="ECO:0000313" key="4">
    <source>
        <dbReference type="Proteomes" id="UP000230069"/>
    </source>
</evidence>